<keyword evidence="2" id="KW-1133">Transmembrane helix</keyword>
<keyword evidence="4" id="KW-1185">Reference proteome</keyword>
<reference evidence="4" key="1">
    <citation type="submission" date="2012-06" db="EMBL/GenBank/DDBJ databases">
        <title>The genome sequence of Coniosporium apollinis CBS 100218.</title>
        <authorList>
            <consortium name="The Broad Institute Genome Sequencing Platform"/>
            <person name="Cuomo C."/>
            <person name="Gorbushina A."/>
            <person name="Noack S."/>
            <person name="Walker B."/>
            <person name="Young S.K."/>
            <person name="Zeng Q."/>
            <person name="Gargeya S."/>
            <person name="Fitzgerald M."/>
            <person name="Haas B."/>
            <person name="Abouelleil A."/>
            <person name="Alvarado L."/>
            <person name="Arachchi H.M."/>
            <person name="Berlin A.M."/>
            <person name="Chapman S.B."/>
            <person name="Goldberg J."/>
            <person name="Griggs A."/>
            <person name="Gujja S."/>
            <person name="Hansen M."/>
            <person name="Howarth C."/>
            <person name="Imamovic A."/>
            <person name="Larimer J."/>
            <person name="McCowan C."/>
            <person name="Montmayeur A."/>
            <person name="Murphy C."/>
            <person name="Neiman D."/>
            <person name="Pearson M."/>
            <person name="Priest M."/>
            <person name="Roberts A."/>
            <person name="Saif S."/>
            <person name="Shea T."/>
            <person name="Sisk P."/>
            <person name="Sykes S."/>
            <person name="Wortman J."/>
            <person name="Nusbaum C."/>
            <person name="Birren B."/>
        </authorList>
    </citation>
    <scope>NUCLEOTIDE SEQUENCE [LARGE SCALE GENOMIC DNA]</scope>
    <source>
        <strain evidence="4">CBS 100218</strain>
    </source>
</reference>
<keyword evidence="2" id="KW-0812">Transmembrane</keyword>
<proteinExistence type="predicted"/>
<feature type="compositionally biased region" description="Basic and acidic residues" evidence="1">
    <location>
        <begin position="88"/>
        <end position="99"/>
    </location>
</feature>
<keyword evidence="2" id="KW-0472">Membrane</keyword>
<feature type="region of interest" description="Disordered" evidence="1">
    <location>
        <begin position="86"/>
        <end position="124"/>
    </location>
</feature>
<name>R7Z424_CONA1</name>
<evidence type="ECO:0000313" key="4">
    <source>
        <dbReference type="Proteomes" id="UP000016924"/>
    </source>
</evidence>
<dbReference type="HOGENOM" id="CLU_1525061_0_0_1"/>
<organism evidence="3 4">
    <name type="scientific">Coniosporium apollinis (strain CBS 100218)</name>
    <name type="common">Rock-inhabiting black yeast</name>
    <dbReference type="NCBI Taxonomy" id="1168221"/>
    <lineage>
        <taxon>Eukaryota</taxon>
        <taxon>Fungi</taxon>
        <taxon>Dikarya</taxon>
        <taxon>Ascomycota</taxon>
        <taxon>Pezizomycotina</taxon>
        <taxon>Dothideomycetes</taxon>
        <taxon>Dothideomycetes incertae sedis</taxon>
        <taxon>Coniosporium</taxon>
    </lineage>
</organism>
<gene>
    <name evidence="3" type="ORF">W97_08027</name>
</gene>
<evidence type="ECO:0000313" key="3">
    <source>
        <dbReference type="EMBL" id="EON68769.1"/>
    </source>
</evidence>
<dbReference type="RefSeq" id="XP_007784086.1">
    <property type="nucleotide sequence ID" value="XM_007785896.1"/>
</dbReference>
<feature type="transmembrane region" description="Helical" evidence="2">
    <location>
        <begin position="21"/>
        <end position="41"/>
    </location>
</feature>
<evidence type="ECO:0000256" key="2">
    <source>
        <dbReference type="SAM" id="Phobius"/>
    </source>
</evidence>
<dbReference type="AlphaFoldDB" id="R7Z424"/>
<protein>
    <submittedName>
        <fullName evidence="3">Uncharacterized protein</fullName>
    </submittedName>
</protein>
<dbReference type="GeneID" id="19905338"/>
<accession>R7Z424</accession>
<dbReference type="Proteomes" id="UP000016924">
    <property type="component" value="Unassembled WGS sequence"/>
</dbReference>
<dbReference type="OrthoDB" id="10506721at2759"/>
<dbReference type="EMBL" id="JH767601">
    <property type="protein sequence ID" value="EON68769.1"/>
    <property type="molecule type" value="Genomic_DNA"/>
</dbReference>
<sequence length="176" mass="18882">MLLVRATIEEVSQTDASALEYASGFVILAAIVGILVLGYALGILRNYWWDRVAAGSDHYPSEGGFGFARTMLPHYGGALREYFGSRRSRSENGEDRGTRLVDLARSGPEPLPGSGIARQDTAPPPYIAPPAYTPPTRPAPARIVDARNTDATQVVVTIIEFNGPPSYTPPQSPTPA</sequence>
<evidence type="ECO:0000256" key="1">
    <source>
        <dbReference type="SAM" id="MobiDB-lite"/>
    </source>
</evidence>